<sequence length="173" mass="19798">MQHRAAQNYVTPDDSAQDAEAKEVATTSSKPHLEQENSTEEELVAEPVQQRWKADSTKPGRLRSLKSRTPSDNRGGRYLAAWQVSTVEASPRAPVLRFYEIEDVIDFFQIRFPWDYLMQRAQGSFKMAEGEAAGGNDFGEIDLTWTDKLRKMVSSDAEWEAIILKKMEEKRNK</sequence>
<proteinExistence type="predicted"/>
<organism evidence="1 2">
    <name type="scientific">Ixodes persulcatus</name>
    <name type="common">Taiga tick</name>
    <dbReference type="NCBI Taxonomy" id="34615"/>
    <lineage>
        <taxon>Eukaryota</taxon>
        <taxon>Metazoa</taxon>
        <taxon>Ecdysozoa</taxon>
        <taxon>Arthropoda</taxon>
        <taxon>Chelicerata</taxon>
        <taxon>Arachnida</taxon>
        <taxon>Acari</taxon>
        <taxon>Parasitiformes</taxon>
        <taxon>Ixodida</taxon>
        <taxon>Ixodoidea</taxon>
        <taxon>Ixodidae</taxon>
        <taxon>Ixodinae</taxon>
        <taxon>Ixodes</taxon>
    </lineage>
</organism>
<name>A0AC60PZ70_IXOPE</name>
<evidence type="ECO:0000313" key="1">
    <source>
        <dbReference type="EMBL" id="KAG0426604.1"/>
    </source>
</evidence>
<gene>
    <name evidence="1" type="ORF">HPB47_026309</name>
</gene>
<dbReference type="EMBL" id="JABSTQ010009702">
    <property type="protein sequence ID" value="KAG0426604.1"/>
    <property type="molecule type" value="Genomic_DNA"/>
</dbReference>
<keyword evidence="2" id="KW-1185">Reference proteome</keyword>
<dbReference type="Proteomes" id="UP000805193">
    <property type="component" value="Unassembled WGS sequence"/>
</dbReference>
<evidence type="ECO:0000313" key="2">
    <source>
        <dbReference type="Proteomes" id="UP000805193"/>
    </source>
</evidence>
<accession>A0AC60PZ70</accession>
<feature type="non-terminal residue" evidence="1">
    <location>
        <position position="173"/>
    </location>
</feature>
<protein>
    <submittedName>
        <fullName evidence="1">Uncharacterized protein</fullName>
    </submittedName>
</protein>
<comment type="caution">
    <text evidence="1">The sequence shown here is derived from an EMBL/GenBank/DDBJ whole genome shotgun (WGS) entry which is preliminary data.</text>
</comment>
<reference evidence="1 2" key="1">
    <citation type="journal article" date="2020" name="Cell">
        <title>Large-Scale Comparative Analyses of Tick Genomes Elucidate Their Genetic Diversity and Vector Capacities.</title>
        <authorList>
            <consortium name="Tick Genome and Microbiome Consortium (TIGMIC)"/>
            <person name="Jia N."/>
            <person name="Wang J."/>
            <person name="Shi W."/>
            <person name="Du L."/>
            <person name="Sun Y."/>
            <person name="Zhan W."/>
            <person name="Jiang J.F."/>
            <person name="Wang Q."/>
            <person name="Zhang B."/>
            <person name="Ji P."/>
            <person name="Bell-Sakyi L."/>
            <person name="Cui X.M."/>
            <person name="Yuan T.T."/>
            <person name="Jiang B.G."/>
            <person name="Yang W.F."/>
            <person name="Lam T.T."/>
            <person name="Chang Q.C."/>
            <person name="Ding S.J."/>
            <person name="Wang X.J."/>
            <person name="Zhu J.G."/>
            <person name="Ruan X.D."/>
            <person name="Zhao L."/>
            <person name="Wei J.T."/>
            <person name="Ye R.Z."/>
            <person name="Que T.C."/>
            <person name="Du C.H."/>
            <person name="Zhou Y.H."/>
            <person name="Cheng J.X."/>
            <person name="Dai P.F."/>
            <person name="Guo W.B."/>
            <person name="Han X.H."/>
            <person name="Huang E.J."/>
            <person name="Li L.F."/>
            <person name="Wei W."/>
            <person name="Gao Y.C."/>
            <person name="Liu J.Z."/>
            <person name="Shao H.Z."/>
            <person name="Wang X."/>
            <person name="Wang C.C."/>
            <person name="Yang T.C."/>
            <person name="Huo Q.B."/>
            <person name="Li W."/>
            <person name="Chen H.Y."/>
            <person name="Chen S.E."/>
            <person name="Zhou L.G."/>
            <person name="Ni X.B."/>
            <person name="Tian J.H."/>
            <person name="Sheng Y."/>
            <person name="Liu T."/>
            <person name="Pan Y.S."/>
            <person name="Xia L.Y."/>
            <person name="Li J."/>
            <person name="Zhao F."/>
            <person name="Cao W.C."/>
        </authorList>
    </citation>
    <scope>NUCLEOTIDE SEQUENCE [LARGE SCALE GENOMIC DNA]</scope>
    <source>
        <strain evidence="1">Iper-2018</strain>
    </source>
</reference>